<dbReference type="GO" id="GO:0016787">
    <property type="term" value="F:hydrolase activity"/>
    <property type="evidence" value="ECO:0007669"/>
    <property type="project" value="UniProtKB-KW"/>
</dbReference>
<gene>
    <name evidence="2" type="ORF">HNR19_004144</name>
</gene>
<dbReference type="InterPro" id="IPR022742">
    <property type="entry name" value="Hydrolase_4"/>
</dbReference>
<dbReference type="InterPro" id="IPR017208">
    <property type="entry name" value="UCP037442_abhydr"/>
</dbReference>
<evidence type="ECO:0000259" key="1">
    <source>
        <dbReference type="Pfam" id="PF12146"/>
    </source>
</evidence>
<accession>A0A853C8U7</accession>
<dbReference type="Proteomes" id="UP000530424">
    <property type="component" value="Unassembled WGS sequence"/>
</dbReference>
<dbReference type="Pfam" id="PF12146">
    <property type="entry name" value="Hydrolase_4"/>
    <property type="match status" value="1"/>
</dbReference>
<reference evidence="2 3" key="1">
    <citation type="submission" date="2020-07" db="EMBL/GenBank/DDBJ databases">
        <title>Sequencing the genomes of 1000 actinobacteria strains.</title>
        <authorList>
            <person name="Klenk H.-P."/>
        </authorList>
    </citation>
    <scope>NUCLEOTIDE SEQUENCE [LARGE SCALE GENOMIC DNA]</scope>
    <source>
        <strain evidence="2 3">DSM 103833</strain>
    </source>
</reference>
<keyword evidence="2" id="KW-0378">Hydrolase</keyword>
<dbReference type="InterPro" id="IPR029058">
    <property type="entry name" value="AB_hydrolase_fold"/>
</dbReference>
<dbReference type="SUPFAM" id="SSF53474">
    <property type="entry name" value="alpha/beta-Hydrolases"/>
    <property type="match status" value="1"/>
</dbReference>
<feature type="domain" description="Serine aminopeptidase S33" evidence="1">
    <location>
        <begin position="33"/>
        <end position="120"/>
    </location>
</feature>
<dbReference type="Gene3D" id="3.40.50.1820">
    <property type="entry name" value="alpha/beta hydrolase"/>
    <property type="match status" value="1"/>
</dbReference>
<dbReference type="PIRSF" id="PIRSF037442">
    <property type="entry name" value="UCP037442_abhydr"/>
    <property type="match status" value="1"/>
</dbReference>
<dbReference type="RefSeq" id="WP_179669748.1">
    <property type="nucleotide sequence ID" value="NZ_JACCFP010000001.1"/>
</dbReference>
<dbReference type="AlphaFoldDB" id="A0A853C8U7"/>
<evidence type="ECO:0000313" key="3">
    <source>
        <dbReference type="Proteomes" id="UP000530424"/>
    </source>
</evidence>
<protein>
    <submittedName>
        <fullName evidence="2">Putative alpha/beta hydrolase</fullName>
    </submittedName>
</protein>
<sequence length="290" mass="32308">MNYDTRHKTTVKGSVVADDGRALETTTFEPDDRPRGVVLLVPAMATPSRFYASFARWLADRGFRAVTFDYRGMESIAAMKAERADVDRWAADARAVLDAVADDAGDLPVTWLGHSLGGQVIPFVDHSRIARIVTVSAGNGYWRHNVGAIKWIAPAIWLGISPVATRVAGYFPGSRLRLVGDLPTGVVRQWGRWCLHPDYLHRDHPDSAALFAEVKAPIMSLSFTDDELLGASSIASLHDWYTNAEQVRQRYSPDQLDGRRTGHHGFFRSSHEDLWDELVLPWVAGSQRQD</sequence>
<name>A0A853C8U7_9ACTN</name>
<evidence type="ECO:0000313" key="2">
    <source>
        <dbReference type="EMBL" id="NYJ03446.1"/>
    </source>
</evidence>
<proteinExistence type="predicted"/>
<comment type="caution">
    <text evidence="2">The sequence shown here is derived from an EMBL/GenBank/DDBJ whole genome shotgun (WGS) entry which is preliminary data.</text>
</comment>
<dbReference type="EMBL" id="JACCFP010000001">
    <property type="protein sequence ID" value="NYJ03446.1"/>
    <property type="molecule type" value="Genomic_DNA"/>
</dbReference>
<organism evidence="2 3">
    <name type="scientific">Nocardioides thalensis</name>
    <dbReference type="NCBI Taxonomy" id="1914755"/>
    <lineage>
        <taxon>Bacteria</taxon>
        <taxon>Bacillati</taxon>
        <taxon>Actinomycetota</taxon>
        <taxon>Actinomycetes</taxon>
        <taxon>Propionibacteriales</taxon>
        <taxon>Nocardioidaceae</taxon>
        <taxon>Nocardioides</taxon>
    </lineage>
</organism>
<keyword evidence="3" id="KW-1185">Reference proteome</keyword>